<keyword evidence="3" id="KW-1185">Reference proteome</keyword>
<evidence type="ECO:0000313" key="2">
    <source>
        <dbReference type="EMBL" id="RIX71090.1"/>
    </source>
</evidence>
<protein>
    <submittedName>
        <fullName evidence="2">General stress protein</fullName>
    </submittedName>
</protein>
<dbReference type="PANTHER" id="PTHR34818">
    <property type="entry name" value="PROTEIN BLI-3"/>
    <property type="match status" value="1"/>
</dbReference>
<dbReference type="AlphaFoldDB" id="A0A9X8CY20"/>
<dbReference type="Gene3D" id="2.30.110.10">
    <property type="entry name" value="Electron Transport, Fmn-binding Protein, Chain A"/>
    <property type="match status" value="1"/>
</dbReference>
<feature type="domain" description="General stress protein FMN-binding split barrel" evidence="1">
    <location>
        <begin position="8"/>
        <end position="156"/>
    </location>
</feature>
<dbReference type="Pfam" id="PF16242">
    <property type="entry name" value="Pyrid_ox_like"/>
    <property type="match status" value="1"/>
</dbReference>
<name>A0A9X8CY20_9BURK</name>
<dbReference type="Proteomes" id="UP000265619">
    <property type="component" value="Unassembled WGS sequence"/>
</dbReference>
<organism evidence="2 3">
    <name type="scientific">Acidovorax cavernicola</name>
    <dbReference type="NCBI Taxonomy" id="1675792"/>
    <lineage>
        <taxon>Bacteria</taxon>
        <taxon>Pseudomonadati</taxon>
        <taxon>Pseudomonadota</taxon>
        <taxon>Betaproteobacteria</taxon>
        <taxon>Burkholderiales</taxon>
        <taxon>Comamonadaceae</taxon>
        <taxon>Acidovorax</taxon>
    </lineage>
</organism>
<dbReference type="RefSeq" id="WP_119558835.1">
    <property type="nucleotide sequence ID" value="NZ_QXMN01000191.1"/>
</dbReference>
<accession>A0A9X8CY20</accession>
<dbReference type="OrthoDB" id="1432662at2"/>
<comment type="caution">
    <text evidence="2">The sequence shown here is derived from an EMBL/GenBank/DDBJ whole genome shotgun (WGS) entry which is preliminary data.</text>
</comment>
<gene>
    <name evidence="2" type="ORF">D3H34_32365</name>
</gene>
<dbReference type="InterPro" id="IPR052917">
    <property type="entry name" value="Stress-Dev_Protein"/>
</dbReference>
<dbReference type="PANTHER" id="PTHR34818:SF1">
    <property type="entry name" value="PROTEIN BLI-3"/>
    <property type="match status" value="1"/>
</dbReference>
<evidence type="ECO:0000313" key="3">
    <source>
        <dbReference type="Proteomes" id="UP000265619"/>
    </source>
</evidence>
<evidence type="ECO:0000259" key="1">
    <source>
        <dbReference type="Pfam" id="PF16242"/>
    </source>
</evidence>
<dbReference type="InterPro" id="IPR038725">
    <property type="entry name" value="YdaG_split_barrel_FMN-bd"/>
</dbReference>
<dbReference type="EMBL" id="QXMN01000191">
    <property type="protein sequence ID" value="RIX71090.1"/>
    <property type="molecule type" value="Genomic_DNA"/>
</dbReference>
<reference evidence="2 3" key="1">
    <citation type="submission" date="2018-09" db="EMBL/GenBank/DDBJ databases">
        <title>Acidovorax cavernicola nov. sp. isolated from Gruta de las Maravillas (Aracena, Spain).</title>
        <authorList>
            <person name="Jurado V."/>
            <person name="Gutierrez-Patricio S."/>
            <person name="Gonzalez-Pimentel J.L."/>
            <person name="Miller A.Z."/>
            <person name="Laiz L."/>
            <person name="Saiz-Jimenez C."/>
        </authorList>
    </citation>
    <scope>NUCLEOTIDE SEQUENCE [LARGE SCALE GENOMIC DNA]</scope>
    <source>
        <strain evidence="2 3">1011MAR4D40.2</strain>
    </source>
</reference>
<dbReference type="SUPFAM" id="SSF50475">
    <property type="entry name" value="FMN-binding split barrel"/>
    <property type="match status" value="1"/>
</dbReference>
<proteinExistence type="predicted"/>
<dbReference type="InterPro" id="IPR012349">
    <property type="entry name" value="Split_barrel_FMN-bd"/>
</dbReference>
<sequence length="167" mass="18552">MADTTHPRETLWKLVKGIHFAMITHRHGDGTLQACPMTMANKEGMDEHVNFYFLLNKKTDLAHCVARDANIQISFADPGENAYVSVSSTAHLSEDRVLKEKLWSTAAKAWFPGGVEDPDLTVLVAPVTSAEYWDVKENKLVQLYKIAKAAVTGAEPKGMGEHQTIRM</sequence>